<organism evidence="1 2">
    <name type="scientific">Clonostachys rosea f. rosea IK726</name>
    <dbReference type="NCBI Taxonomy" id="1349383"/>
    <lineage>
        <taxon>Eukaryota</taxon>
        <taxon>Fungi</taxon>
        <taxon>Dikarya</taxon>
        <taxon>Ascomycota</taxon>
        <taxon>Pezizomycotina</taxon>
        <taxon>Sordariomycetes</taxon>
        <taxon>Hypocreomycetidae</taxon>
        <taxon>Hypocreales</taxon>
        <taxon>Bionectriaceae</taxon>
        <taxon>Clonostachys</taxon>
    </lineage>
</organism>
<reference evidence="1" key="2">
    <citation type="submission" date="2021-10" db="EMBL/GenBank/DDBJ databases">
        <authorList>
            <person name="Piombo E."/>
        </authorList>
    </citation>
    <scope>NUCLEOTIDE SEQUENCE</scope>
</reference>
<proteinExistence type="predicted"/>
<name>A0ACA9TR36_BIOOC</name>
<dbReference type="Proteomes" id="UP000836387">
    <property type="component" value="Unassembled WGS sequence"/>
</dbReference>
<keyword evidence="2" id="KW-1185">Reference proteome</keyword>
<evidence type="ECO:0000313" key="2">
    <source>
        <dbReference type="Proteomes" id="UP000836387"/>
    </source>
</evidence>
<reference evidence="1" key="1">
    <citation type="submission" date="2020-04" db="EMBL/GenBank/DDBJ databases">
        <authorList>
            <person name="Broberg M."/>
        </authorList>
    </citation>
    <scope>NUCLEOTIDE SEQUENCE</scope>
</reference>
<gene>
    <name evidence="1" type="ORF">CRV2_00000583</name>
</gene>
<accession>A0ACA9TR36</accession>
<dbReference type="EMBL" id="CADEHS020000007">
    <property type="protein sequence ID" value="CAG9943426.1"/>
    <property type="molecule type" value="Genomic_DNA"/>
</dbReference>
<sequence length="70" mass="7967">MSLLFPGRWDDCWYVFYLEISLITEEPTVTATVASATNPVPNQETDSQYWALMSSTLFPAETLAYRLSAR</sequence>
<comment type="caution">
    <text evidence="1">The sequence shown here is derived from an EMBL/GenBank/DDBJ whole genome shotgun (WGS) entry which is preliminary data.</text>
</comment>
<protein>
    <submittedName>
        <fullName evidence="1">Uncharacterized protein</fullName>
    </submittedName>
</protein>
<evidence type="ECO:0000313" key="1">
    <source>
        <dbReference type="EMBL" id="CAG9943426.1"/>
    </source>
</evidence>